<evidence type="ECO:0000313" key="2">
    <source>
        <dbReference type="EMBL" id="OSD68298.1"/>
    </source>
</evidence>
<dbReference type="Proteomes" id="UP000868515">
    <property type="component" value="Unassembled WGS sequence"/>
</dbReference>
<organism evidence="2 3">
    <name type="scientific">Salmonella enterica subsp. enterica serovar Rough O:d:1,7</name>
    <dbReference type="NCBI Taxonomy" id="1974323"/>
    <lineage>
        <taxon>Bacteria</taxon>
        <taxon>Pseudomonadati</taxon>
        <taxon>Pseudomonadota</taxon>
        <taxon>Gammaproteobacteria</taxon>
        <taxon>Enterobacterales</taxon>
        <taxon>Enterobacteriaceae</taxon>
        <taxon>Salmonella</taxon>
    </lineage>
</organism>
<keyword evidence="1" id="KW-0472">Membrane</keyword>
<keyword evidence="1" id="KW-0812">Transmembrane</keyword>
<sequence>MPTFSARLSPKSHFPGPNTGIVFGLFLFSLQIKQLKTLVRKCPKFVRISVFRSFWLYHNQIKFNIYFTTKIGVLEHHISFIITLIEIEFRGVR</sequence>
<accession>A0A974QEX8</accession>
<comment type="caution">
    <text evidence="2">The sequence shown here is derived from an EMBL/GenBank/DDBJ whole genome shotgun (WGS) entry which is preliminary data.</text>
</comment>
<protein>
    <submittedName>
        <fullName evidence="2">Uncharacterized protein</fullName>
    </submittedName>
</protein>
<proteinExistence type="predicted"/>
<keyword evidence="1" id="KW-1133">Transmembrane helix</keyword>
<evidence type="ECO:0000313" key="3">
    <source>
        <dbReference type="Proteomes" id="UP000868515"/>
    </source>
</evidence>
<gene>
    <name evidence="2" type="ORF">R537_16235</name>
</gene>
<reference evidence="2 3" key="1">
    <citation type="submission" date="2017-03" db="EMBL/GenBank/DDBJ databases">
        <title>Salmonella serotype comparative study.</title>
        <authorList>
            <person name="Liao J."/>
        </authorList>
    </citation>
    <scope>NUCLEOTIDE SEQUENCE [LARGE SCALE GENOMIC DNA]</scope>
    <source>
        <strain evidence="2 3">NY_FSL S10-1448</strain>
    </source>
</reference>
<dbReference type="AlphaFoldDB" id="A0A974QEX8"/>
<dbReference type="EMBL" id="NBPI01000012">
    <property type="protein sequence ID" value="OSD68298.1"/>
    <property type="molecule type" value="Genomic_DNA"/>
</dbReference>
<name>A0A974QEX8_SALET</name>
<evidence type="ECO:0000256" key="1">
    <source>
        <dbReference type="SAM" id="Phobius"/>
    </source>
</evidence>
<feature type="transmembrane region" description="Helical" evidence="1">
    <location>
        <begin position="12"/>
        <end position="30"/>
    </location>
</feature>